<organism evidence="2 5">
    <name type="scientific">Adineta steineri</name>
    <dbReference type="NCBI Taxonomy" id="433720"/>
    <lineage>
        <taxon>Eukaryota</taxon>
        <taxon>Metazoa</taxon>
        <taxon>Spiralia</taxon>
        <taxon>Gnathifera</taxon>
        <taxon>Rotifera</taxon>
        <taxon>Eurotatoria</taxon>
        <taxon>Bdelloidea</taxon>
        <taxon>Adinetida</taxon>
        <taxon>Adinetidae</taxon>
        <taxon>Adineta</taxon>
    </lineage>
</organism>
<dbReference type="InterPro" id="IPR036047">
    <property type="entry name" value="F-box-like_dom_sf"/>
</dbReference>
<proteinExistence type="predicted"/>
<dbReference type="InterPro" id="IPR032675">
    <property type="entry name" value="LRR_dom_sf"/>
</dbReference>
<gene>
    <name evidence="2" type="ORF">BJG266_LOCUS25108</name>
    <name evidence="3" type="ORF">QVE165_LOCUS36337</name>
</gene>
<comment type="caution">
    <text evidence="2">The sequence shown here is derived from an EMBL/GenBank/DDBJ whole genome shotgun (WGS) entry which is preliminary data.</text>
</comment>
<evidence type="ECO:0000259" key="1">
    <source>
        <dbReference type="PROSITE" id="PS50181"/>
    </source>
</evidence>
<dbReference type="PROSITE" id="PS50181">
    <property type="entry name" value="FBOX"/>
    <property type="match status" value="1"/>
</dbReference>
<dbReference type="AlphaFoldDB" id="A0A814U255"/>
<evidence type="ECO:0000313" key="5">
    <source>
        <dbReference type="Proteomes" id="UP000663877"/>
    </source>
</evidence>
<dbReference type="OrthoDB" id="10032069at2759"/>
<dbReference type="Gene3D" id="3.80.10.10">
    <property type="entry name" value="Ribonuclease Inhibitor"/>
    <property type="match status" value="1"/>
</dbReference>
<dbReference type="EMBL" id="CAJNOI010000188">
    <property type="protein sequence ID" value="CAF1169387.1"/>
    <property type="molecule type" value="Genomic_DNA"/>
</dbReference>
<keyword evidence="4" id="KW-1185">Reference proteome</keyword>
<dbReference type="Proteomes" id="UP000663832">
    <property type="component" value="Unassembled WGS sequence"/>
</dbReference>
<reference evidence="2" key="1">
    <citation type="submission" date="2021-02" db="EMBL/GenBank/DDBJ databases">
        <authorList>
            <person name="Nowell W R."/>
        </authorList>
    </citation>
    <scope>NUCLEOTIDE SEQUENCE</scope>
</reference>
<dbReference type="Proteomes" id="UP000663877">
    <property type="component" value="Unassembled WGS sequence"/>
</dbReference>
<dbReference type="Pfam" id="PF00646">
    <property type="entry name" value="F-box"/>
    <property type="match status" value="1"/>
</dbReference>
<evidence type="ECO:0000313" key="2">
    <source>
        <dbReference type="EMBL" id="CAF1169387.1"/>
    </source>
</evidence>
<accession>A0A814U255</accession>
<name>A0A814U255_9BILA</name>
<evidence type="ECO:0000313" key="3">
    <source>
        <dbReference type="EMBL" id="CAF1393321.1"/>
    </source>
</evidence>
<sequence>MSINQHSLLATLPVEIVYYICDCLDAKTILVSFRNICRRLRNIINNYDNYILDFKKTSRSDFQLICRLINPQQVKSLTLCQQTTTFDQTIFFDKQFHVKDFSRLRSLTLIAIKESRLRAVLKHINISLLVSFSLEIGEHKKQHDRVTATVLTSILTRTNLRTLALNIEPNRIEAIEWPDPCTIEELKIDKCISFDSIRRILRHLPRLRTLIIDCYSIKTIHPTNLTAYCRQLTSVSLDKLDMNIADLEFLLQSMTSLTDLKLTGNGNYFDGHRWEKFIQTNLLGLKKFQFYFSDYQDDQLNYPDIEQIIRSFETPFWIELKKWFVICECNINIPEWIKLYSIPNCMAKVNSKVEPINISISTLSTAIDTDAPIVVNTDYICFNFKKLASSDIEQQREPKPYPLLRMKNYLVLIFGSERPVDWIPFISLFVDLTTITKIALGGRLISAANQSILDDIKILLQQACHVNLVLLRDTPLNQESLLLTANDICYIIPTHIRRLRVTIKDMSEAKIILERLTHVSSARFYFDHTPCCDEFHQWFESKNLSYQIEPSSVYVCRKKISVPSNKQNVGNKRIKLTDNHHD</sequence>
<dbReference type="EMBL" id="CAJNOM010000364">
    <property type="protein sequence ID" value="CAF1393321.1"/>
    <property type="molecule type" value="Genomic_DNA"/>
</dbReference>
<evidence type="ECO:0000313" key="4">
    <source>
        <dbReference type="Proteomes" id="UP000663832"/>
    </source>
</evidence>
<dbReference type="SUPFAM" id="SSF52058">
    <property type="entry name" value="L domain-like"/>
    <property type="match status" value="1"/>
</dbReference>
<dbReference type="SUPFAM" id="SSF81383">
    <property type="entry name" value="F-box domain"/>
    <property type="match status" value="1"/>
</dbReference>
<dbReference type="InterPro" id="IPR001810">
    <property type="entry name" value="F-box_dom"/>
</dbReference>
<protein>
    <recommendedName>
        <fullName evidence="1">F-box domain-containing protein</fullName>
    </recommendedName>
</protein>
<feature type="domain" description="F-box" evidence="1">
    <location>
        <begin position="6"/>
        <end position="54"/>
    </location>
</feature>